<evidence type="ECO:0000313" key="10">
    <source>
        <dbReference type="Proteomes" id="UP000309676"/>
    </source>
</evidence>
<keyword evidence="4 7" id="KW-0812">Transmembrane</keyword>
<dbReference type="GO" id="GO:0005886">
    <property type="term" value="C:plasma membrane"/>
    <property type="evidence" value="ECO:0007669"/>
    <property type="project" value="UniProtKB-SubCell"/>
</dbReference>
<comment type="similarity">
    <text evidence="7">Belongs to the binding-protein-dependent transport system permease family.</text>
</comment>
<evidence type="ECO:0000259" key="8">
    <source>
        <dbReference type="PROSITE" id="PS50928"/>
    </source>
</evidence>
<evidence type="ECO:0000256" key="3">
    <source>
        <dbReference type="ARBA" id="ARBA00022475"/>
    </source>
</evidence>
<dbReference type="InterPro" id="IPR035906">
    <property type="entry name" value="MetI-like_sf"/>
</dbReference>
<comment type="caution">
    <text evidence="9">The sequence shown here is derived from an EMBL/GenBank/DDBJ whole genome shotgun (WGS) entry which is preliminary data.</text>
</comment>
<keyword evidence="6 7" id="KW-0472">Membrane</keyword>
<dbReference type="AlphaFoldDB" id="A0A5R9FZE2"/>
<gene>
    <name evidence="9" type="ORF">FE782_25315</name>
</gene>
<proteinExistence type="inferred from homology"/>
<dbReference type="RefSeq" id="WP_138197155.1">
    <property type="nucleotide sequence ID" value="NZ_VCIW01000021.1"/>
</dbReference>
<keyword evidence="5 7" id="KW-1133">Transmembrane helix</keyword>
<protein>
    <submittedName>
        <fullName evidence="9">ABC transporter permease</fullName>
    </submittedName>
</protein>
<feature type="transmembrane region" description="Helical" evidence="7">
    <location>
        <begin position="63"/>
        <end position="85"/>
    </location>
</feature>
<reference evidence="9 10" key="1">
    <citation type="submission" date="2019-05" db="EMBL/GenBank/DDBJ databases">
        <authorList>
            <person name="Narsing Rao M.P."/>
            <person name="Li W.J."/>
        </authorList>
    </citation>
    <scope>NUCLEOTIDE SEQUENCE [LARGE SCALE GENOMIC DNA]</scope>
    <source>
        <strain evidence="9 10">SYSU_K30003</strain>
    </source>
</reference>
<accession>A0A5R9FZE2</accession>
<evidence type="ECO:0000256" key="1">
    <source>
        <dbReference type="ARBA" id="ARBA00004651"/>
    </source>
</evidence>
<feature type="transmembrane region" description="Helical" evidence="7">
    <location>
        <begin position="184"/>
        <end position="201"/>
    </location>
</feature>
<evidence type="ECO:0000256" key="7">
    <source>
        <dbReference type="RuleBase" id="RU363032"/>
    </source>
</evidence>
<dbReference type="PANTHER" id="PTHR30151">
    <property type="entry name" value="ALKANE SULFONATE ABC TRANSPORTER-RELATED, MEMBRANE SUBUNIT"/>
    <property type="match status" value="1"/>
</dbReference>
<organism evidence="9 10">
    <name type="scientific">Paenibacillus antri</name>
    <dbReference type="NCBI Taxonomy" id="2582848"/>
    <lineage>
        <taxon>Bacteria</taxon>
        <taxon>Bacillati</taxon>
        <taxon>Bacillota</taxon>
        <taxon>Bacilli</taxon>
        <taxon>Bacillales</taxon>
        <taxon>Paenibacillaceae</taxon>
        <taxon>Paenibacillus</taxon>
    </lineage>
</organism>
<comment type="subcellular location">
    <subcellularLocation>
        <location evidence="1 7">Cell membrane</location>
        <topology evidence="1 7">Multi-pass membrane protein</topology>
    </subcellularLocation>
</comment>
<feature type="domain" description="ABC transmembrane type-1" evidence="8">
    <location>
        <begin position="59"/>
        <end position="240"/>
    </location>
</feature>
<dbReference type="PROSITE" id="PS50928">
    <property type="entry name" value="ABC_TM1"/>
    <property type="match status" value="1"/>
</dbReference>
<feature type="transmembrane region" description="Helical" evidence="7">
    <location>
        <begin position="221"/>
        <end position="242"/>
    </location>
</feature>
<feature type="transmembrane region" description="Helical" evidence="7">
    <location>
        <begin position="125"/>
        <end position="145"/>
    </location>
</feature>
<dbReference type="Gene3D" id="1.10.3720.10">
    <property type="entry name" value="MetI-like"/>
    <property type="match status" value="1"/>
</dbReference>
<keyword evidence="3" id="KW-1003">Cell membrane</keyword>
<evidence type="ECO:0000313" key="9">
    <source>
        <dbReference type="EMBL" id="TLS49437.1"/>
    </source>
</evidence>
<keyword evidence="10" id="KW-1185">Reference proteome</keyword>
<dbReference type="Proteomes" id="UP000309676">
    <property type="component" value="Unassembled WGS sequence"/>
</dbReference>
<evidence type="ECO:0000256" key="2">
    <source>
        <dbReference type="ARBA" id="ARBA00022448"/>
    </source>
</evidence>
<feature type="transmembrane region" description="Helical" evidence="7">
    <location>
        <begin position="97"/>
        <end position="119"/>
    </location>
</feature>
<dbReference type="CDD" id="cd06261">
    <property type="entry name" value="TM_PBP2"/>
    <property type="match status" value="1"/>
</dbReference>
<dbReference type="EMBL" id="VCIW01000021">
    <property type="protein sequence ID" value="TLS49437.1"/>
    <property type="molecule type" value="Genomic_DNA"/>
</dbReference>
<evidence type="ECO:0000256" key="6">
    <source>
        <dbReference type="ARBA" id="ARBA00023136"/>
    </source>
</evidence>
<dbReference type="GO" id="GO:0055085">
    <property type="term" value="P:transmembrane transport"/>
    <property type="evidence" value="ECO:0007669"/>
    <property type="project" value="InterPro"/>
</dbReference>
<dbReference type="Pfam" id="PF00528">
    <property type="entry name" value="BPD_transp_1"/>
    <property type="match status" value="1"/>
</dbReference>
<dbReference type="InterPro" id="IPR000515">
    <property type="entry name" value="MetI-like"/>
</dbReference>
<dbReference type="PANTHER" id="PTHR30151:SF20">
    <property type="entry name" value="ABC TRANSPORTER PERMEASE PROTEIN HI_0355-RELATED"/>
    <property type="match status" value="1"/>
</dbReference>
<dbReference type="SUPFAM" id="SSF161098">
    <property type="entry name" value="MetI-like"/>
    <property type="match status" value="1"/>
</dbReference>
<dbReference type="OrthoDB" id="9804353at2"/>
<evidence type="ECO:0000256" key="5">
    <source>
        <dbReference type="ARBA" id="ARBA00022989"/>
    </source>
</evidence>
<keyword evidence="2 7" id="KW-0813">Transport</keyword>
<name>A0A5R9FZE2_9BACL</name>
<evidence type="ECO:0000256" key="4">
    <source>
        <dbReference type="ARBA" id="ARBA00022692"/>
    </source>
</evidence>
<sequence>MKAAAAFRAFLPPAAAALLFLAAWETIARLEWFPPFLFPGPLAVAAAFLENPAIVFSHMGSTLVIAVVGYALGAVVGLAVAFALHLSPLLRRAVAPLLLLSQNVPTIVLAPLLVVWFGFGLQPKLMLLTMVCFFPIAIATLDGLARADRSMVGYMRMAGATRWQTFVKLELPWSMPSMFSGLKVSAAYSVLGAVISEWVGAKKGLGVYLNLMHSGFQVDNMFVAIVFIASLSLVLFGLVVAVERRVIRWQIDRE</sequence>